<dbReference type="Proteomes" id="UP000230779">
    <property type="component" value="Unassembled WGS sequence"/>
</dbReference>
<dbReference type="EMBL" id="PFMD01000066">
    <property type="protein sequence ID" value="PIY95820.1"/>
    <property type="molecule type" value="Genomic_DNA"/>
</dbReference>
<comment type="caution">
    <text evidence="1">The sequence shown here is derived from an EMBL/GenBank/DDBJ whole genome shotgun (WGS) entry which is preliminary data.</text>
</comment>
<dbReference type="AlphaFoldDB" id="A0A2M7RGE4"/>
<organism evidence="1 2">
    <name type="scientific">Candidatus Kerfeldbacteria bacterium CG_4_10_14_0_8_um_filter_42_10</name>
    <dbReference type="NCBI Taxonomy" id="2014248"/>
    <lineage>
        <taxon>Bacteria</taxon>
        <taxon>Candidatus Kerfeldiibacteriota</taxon>
    </lineage>
</organism>
<protein>
    <submittedName>
        <fullName evidence="1">Uncharacterized protein</fullName>
    </submittedName>
</protein>
<accession>A0A2M7RGE4</accession>
<gene>
    <name evidence="1" type="ORF">COY66_05805</name>
</gene>
<evidence type="ECO:0000313" key="2">
    <source>
        <dbReference type="Proteomes" id="UP000230779"/>
    </source>
</evidence>
<name>A0A2M7RGE4_9BACT</name>
<sequence length="73" mass="8657">MQSKIQKNKVFWLARQTVRGWTLTFCVGTEKPNEFPITSVLFTDEKEIKRVVKGNIIFVYREVITKRKIIINK</sequence>
<evidence type="ECO:0000313" key="1">
    <source>
        <dbReference type="EMBL" id="PIY95820.1"/>
    </source>
</evidence>
<proteinExistence type="predicted"/>
<reference evidence="1 2" key="1">
    <citation type="submission" date="2017-09" db="EMBL/GenBank/DDBJ databases">
        <title>Depth-based differentiation of microbial function through sediment-hosted aquifers and enrichment of novel symbionts in the deep terrestrial subsurface.</title>
        <authorList>
            <person name="Probst A.J."/>
            <person name="Ladd B."/>
            <person name="Jarett J.K."/>
            <person name="Geller-Mcgrath D.E."/>
            <person name="Sieber C.M."/>
            <person name="Emerson J.B."/>
            <person name="Anantharaman K."/>
            <person name="Thomas B.C."/>
            <person name="Malmstrom R."/>
            <person name="Stieglmeier M."/>
            <person name="Klingl A."/>
            <person name="Woyke T."/>
            <person name="Ryan C.M."/>
            <person name="Banfield J.F."/>
        </authorList>
    </citation>
    <scope>NUCLEOTIDE SEQUENCE [LARGE SCALE GENOMIC DNA]</scope>
    <source>
        <strain evidence="1">CG_4_10_14_0_8_um_filter_42_10</strain>
    </source>
</reference>